<name>A0AAD7DUV7_MYCRO</name>
<protein>
    <submittedName>
        <fullName evidence="1">Uncharacterized protein</fullName>
    </submittedName>
</protein>
<evidence type="ECO:0000313" key="1">
    <source>
        <dbReference type="EMBL" id="KAJ7699541.1"/>
    </source>
</evidence>
<dbReference type="EMBL" id="JARKIE010000022">
    <property type="protein sequence ID" value="KAJ7699541.1"/>
    <property type="molecule type" value="Genomic_DNA"/>
</dbReference>
<accession>A0AAD7DUV7</accession>
<sequence>MREPNLPESLGARGAAKKKRLKWYNNMLQARVEQGFPANLDGDGILAKVAQATAPQGPNGRKTWNVGGVFMGEGGVTGRGGSIRRKTLYTAQMRLRNLREREWRVLDGRKGLQVGVDPEYRVMWETETVNSRFLRATGGMGSPKNSGGVARVAGGKMCQLYPPMVQARVERAAPATQHLGAEFTREEEPEPGCADGSRIQNAKARGIYAADLGKEGRGQWKGELLTRDERRSNAAGYLVLGLARKRIEEIIWFKPESNRRFLLSQCPVEIGGRRRARRSNEGRERSKFVAVPLGYRSTAEDEYVSDEEDFDSLDLWGAGEDSVGQEAAARALVTLHKA</sequence>
<evidence type="ECO:0000313" key="2">
    <source>
        <dbReference type="Proteomes" id="UP001221757"/>
    </source>
</evidence>
<gene>
    <name evidence="1" type="ORF">B0H17DRAFT_1129156</name>
</gene>
<dbReference type="Proteomes" id="UP001221757">
    <property type="component" value="Unassembled WGS sequence"/>
</dbReference>
<keyword evidence="2" id="KW-1185">Reference proteome</keyword>
<reference evidence="1" key="1">
    <citation type="submission" date="2023-03" db="EMBL/GenBank/DDBJ databases">
        <title>Massive genome expansion in bonnet fungi (Mycena s.s.) driven by repeated elements and novel gene families across ecological guilds.</title>
        <authorList>
            <consortium name="Lawrence Berkeley National Laboratory"/>
            <person name="Harder C.B."/>
            <person name="Miyauchi S."/>
            <person name="Viragh M."/>
            <person name="Kuo A."/>
            <person name="Thoen E."/>
            <person name="Andreopoulos B."/>
            <person name="Lu D."/>
            <person name="Skrede I."/>
            <person name="Drula E."/>
            <person name="Henrissat B."/>
            <person name="Morin E."/>
            <person name="Kohler A."/>
            <person name="Barry K."/>
            <person name="LaButti K."/>
            <person name="Morin E."/>
            <person name="Salamov A."/>
            <person name="Lipzen A."/>
            <person name="Mereny Z."/>
            <person name="Hegedus B."/>
            <person name="Baldrian P."/>
            <person name="Stursova M."/>
            <person name="Weitz H."/>
            <person name="Taylor A."/>
            <person name="Grigoriev I.V."/>
            <person name="Nagy L.G."/>
            <person name="Martin F."/>
            <person name="Kauserud H."/>
        </authorList>
    </citation>
    <scope>NUCLEOTIDE SEQUENCE</scope>
    <source>
        <strain evidence="1">CBHHK067</strain>
    </source>
</reference>
<proteinExistence type="predicted"/>
<organism evidence="1 2">
    <name type="scientific">Mycena rosella</name>
    <name type="common">Pink bonnet</name>
    <name type="synonym">Agaricus rosellus</name>
    <dbReference type="NCBI Taxonomy" id="1033263"/>
    <lineage>
        <taxon>Eukaryota</taxon>
        <taxon>Fungi</taxon>
        <taxon>Dikarya</taxon>
        <taxon>Basidiomycota</taxon>
        <taxon>Agaricomycotina</taxon>
        <taxon>Agaricomycetes</taxon>
        <taxon>Agaricomycetidae</taxon>
        <taxon>Agaricales</taxon>
        <taxon>Marasmiineae</taxon>
        <taxon>Mycenaceae</taxon>
        <taxon>Mycena</taxon>
    </lineage>
</organism>
<dbReference type="AlphaFoldDB" id="A0AAD7DUV7"/>
<comment type="caution">
    <text evidence="1">The sequence shown here is derived from an EMBL/GenBank/DDBJ whole genome shotgun (WGS) entry which is preliminary data.</text>
</comment>